<organism evidence="2 3">
    <name type="scientific">Cercospora zeae-maydis SCOH1-5</name>
    <dbReference type="NCBI Taxonomy" id="717836"/>
    <lineage>
        <taxon>Eukaryota</taxon>
        <taxon>Fungi</taxon>
        <taxon>Dikarya</taxon>
        <taxon>Ascomycota</taxon>
        <taxon>Pezizomycotina</taxon>
        <taxon>Dothideomycetes</taxon>
        <taxon>Dothideomycetidae</taxon>
        <taxon>Mycosphaerellales</taxon>
        <taxon>Mycosphaerellaceae</taxon>
        <taxon>Cercospora</taxon>
    </lineage>
</organism>
<feature type="region of interest" description="Disordered" evidence="1">
    <location>
        <begin position="1"/>
        <end position="31"/>
    </location>
</feature>
<evidence type="ECO:0000313" key="2">
    <source>
        <dbReference type="EMBL" id="KAF2214262.1"/>
    </source>
</evidence>
<feature type="compositionally biased region" description="Polar residues" evidence="1">
    <location>
        <begin position="14"/>
        <end position="31"/>
    </location>
</feature>
<name>A0A6A6FLE5_9PEZI</name>
<keyword evidence="3" id="KW-1185">Reference proteome</keyword>
<evidence type="ECO:0000313" key="3">
    <source>
        <dbReference type="Proteomes" id="UP000799539"/>
    </source>
</evidence>
<dbReference type="EMBL" id="ML992668">
    <property type="protein sequence ID" value="KAF2214262.1"/>
    <property type="molecule type" value="Genomic_DNA"/>
</dbReference>
<reference evidence="2" key="1">
    <citation type="journal article" date="2020" name="Stud. Mycol.">
        <title>101 Dothideomycetes genomes: a test case for predicting lifestyles and emergence of pathogens.</title>
        <authorList>
            <person name="Haridas S."/>
            <person name="Albert R."/>
            <person name="Binder M."/>
            <person name="Bloem J."/>
            <person name="Labutti K."/>
            <person name="Salamov A."/>
            <person name="Andreopoulos B."/>
            <person name="Baker S."/>
            <person name="Barry K."/>
            <person name="Bills G."/>
            <person name="Bluhm B."/>
            <person name="Cannon C."/>
            <person name="Castanera R."/>
            <person name="Culley D."/>
            <person name="Daum C."/>
            <person name="Ezra D."/>
            <person name="Gonzalez J."/>
            <person name="Henrissat B."/>
            <person name="Kuo A."/>
            <person name="Liang C."/>
            <person name="Lipzen A."/>
            <person name="Lutzoni F."/>
            <person name="Magnuson J."/>
            <person name="Mondo S."/>
            <person name="Nolan M."/>
            <person name="Ohm R."/>
            <person name="Pangilinan J."/>
            <person name="Park H.-J."/>
            <person name="Ramirez L."/>
            <person name="Alfaro M."/>
            <person name="Sun H."/>
            <person name="Tritt A."/>
            <person name="Yoshinaga Y."/>
            <person name="Zwiers L.-H."/>
            <person name="Turgeon B."/>
            <person name="Goodwin S."/>
            <person name="Spatafora J."/>
            <person name="Crous P."/>
            <person name="Grigoriev I."/>
        </authorList>
    </citation>
    <scope>NUCLEOTIDE SEQUENCE</scope>
    <source>
        <strain evidence="2">SCOH1-5</strain>
    </source>
</reference>
<dbReference type="AlphaFoldDB" id="A0A6A6FLE5"/>
<sequence>MDPIPYDISDKENTTPGKPQSTNNSTPSRLSADIFTTNSPSFRYQVADPIMVPSSPSGIQSRRRADLEVSAPTRDCSAQYPRGDAFTTLLPVSNGQALGLYPRIRSIEKRIAETNARTGGWRIFTSRKPHIIYHTRTSLSRCQTLRSTRGPHTHDPS</sequence>
<proteinExistence type="predicted"/>
<gene>
    <name evidence="2" type="ORF">CERZMDRAFT_95538</name>
</gene>
<feature type="region of interest" description="Disordered" evidence="1">
    <location>
        <begin position="51"/>
        <end position="78"/>
    </location>
</feature>
<dbReference type="Proteomes" id="UP000799539">
    <property type="component" value="Unassembled WGS sequence"/>
</dbReference>
<accession>A0A6A6FLE5</accession>
<evidence type="ECO:0000256" key="1">
    <source>
        <dbReference type="SAM" id="MobiDB-lite"/>
    </source>
</evidence>
<protein>
    <submittedName>
        <fullName evidence="2">Uncharacterized protein</fullName>
    </submittedName>
</protein>